<evidence type="ECO:0000256" key="2">
    <source>
        <dbReference type="ARBA" id="ARBA00022741"/>
    </source>
</evidence>
<reference evidence="5" key="1">
    <citation type="submission" date="2018-06" db="EMBL/GenBank/DDBJ databases">
        <authorList>
            <person name="Zhirakovskaya E."/>
        </authorList>
    </citation>
    <scope>NUCLEOTIDE SEQUENCE</scope>
</reference>
<dbReference type="InterPro" id="IPR003439">
    <property type="entry name" value="ABC_transporter-like_ATP-bd"/>
</dbReference>
<evidence type="ECO:0000256" key="1">
    <source>
        <dbReference type="ARBA" id="ARBA00022448"/>
    </source>
</evidence>
<dbReference type="GO" id="GO:0005524">
    <property type="term" value="F:ATP binding"/>
    <property type="evidence" value="ECO:0007669"/>
    <property type="project" value="UniProtKB-KW"/>
</dbReference>
<accession>A0A3B0ZXI9</accession>
<evidence type="ECO:0000256" key="3">
    <source>
        <dbReference type="ARBA" id="ARBA00022840"/>
    </source>
</evidence>
<dbReference type="PANTHER" id="PTHR43023:SF6">
    <property type="entry name" value="INTERMEMBRANE PHOSPHOLIPID TRANSPORT SYSTEM ATP-BINDING PROTEIN MLAF"/>
    <property type="match status" value="1"/>
</dbReference>
<dbReference type="PROSITE" id="PS50893">
    <property type="entry name" value="ABC_TRANSPORTER_2"/>
    <property type="match status" value="1"/>
</dbReference>
<dbReference type="Gene3D" id="3.40.50.300">
    <property type="entry name" value="P-loop containing nucleotide triphosphate hydrolases"/>
    <property type="match status" value="1"/>
</dbReference>
<keyword evidence="1" id="KW-0813">Transport</keyword>
<sequence>MDALVKIDNVHLSYNERPLFSGLDIEIERGKITTIMGPSGSGKTTLLRLITGQTRPDSGEISVDNLDLSRLPQAELFELRKRMGMMFQSSALFTDLTVFENVAYPLREHTDLSDSLIHLLVLLKLNSVGLRGARNLMPNELSGGMVRRVALARAIALDPMMILYDDPFSGQDPVTLGVVIKMIRSLNEHLNITSIIVSHDVDEVMAISDYIYMIHDGKVQEQGSPASMKKSDQAMVVQFIRAEYEGPVPFQYPAAAISKDLHF</sequence>
<dbReference type="SUPFAM" id="SSF52540">
    <property type="entry name" value="P-loop containing nucleoside triphosphate hydrolases"/>
    <property type="match status" value="1"/>
</dbReference>
<dbReference type="PANTHER" id="PTHR43023">
    <property type="entry name" value="PROTEIN TRIGALACTOSYLDIACYLGLYCEROL 3, CHLOROPLASTIC"/>
    <property type="match status" value="1"/>
</dbReference>
<keyword evidence="3 5" id="KW-0067">ATP-binding</keyword>
<evidence type="ECO:0000259" key="4">
    <source>
        <dbReference type="PROSITE" id="PS50893"/>
    </source>
</evidence>
<name>A0A3B0ZXI9_9ZZZZ</name>
<protein>
    <submittedName>
        <fullName evidence="5">Phospholipid ABC transporter ATP-binding protein MlaF</fullName>
    </submittedName>
</protein>
<evidence type="ECO:0000313" key="5">
    <source>
        <dbReference type="EMBL" id="VAW85316.1"/>
    </source>
</evidence>
<feature type="domain" description="ABC transporter" evidence="4">
    <location>
        <begin position="5"/>
        <end position="241"/>
    </location>
</feature>
<dbReference type="CDD" id="cd03261">
    <property type="entry name" value="ABC_Org_Solvent_Resistant"/>
    <property type="match status" value="1"/>
</dbReference>
<gene>
    <name evidence="5" type="ORF">MNBD_GAMMA16-1551</name>
</gene>
<dbReference type="InterPro" id="IPR027417">
    <property type="entry name" value="P-loop_NTPase"/>
</dbReference>
<dbReference type="EMBL" id="UOFO01000067">
    <property type="protein sequence ID" value="VAW85316.1"/>
    <property type="molecule type" value="Genomic_DNA"/>
</dbReference>
<keyword evidence="2" id="KW-0547">Nucleotide-binding</keyword>
<dbReference type="Pfam" id="PF00005">
    <property type="entry name" value="ABC_tran"/>
    <property type="match status" value="1"/>
</dbReference>
<dbReference type="AlphaFoldDB" id="A0A3B0ZXI9"/>
<proteinExistence type="predicted"/>
<dbReference type="InterPro" id="IPR003593">
    <property type="entry name" value="AAA+_ATPase"/>
</dbReference>
<organism evidence="5">
    <name type="scientific">hydrothermal vent metagenome</name>
    <dbReference type="NCBI Taxonomy" id="652676"/>
    <lineage>
        <taxon>unclassified sequences</taxon>
        <taxon>metagenomes</taxon>
        <taxon>ecological metagenomes</taxon>
    </lineage>
</organism>
<dbReference type="SMART" id="SM00382">
    <property type="entry name" value="AAA"/>
    <property type="match status" value="1"/>
</dbReference>
<dbReference type="GO" id="GO:0016887">
    <property type="term" value="F:ATP hydrolysis activity"/>
    <property type="evidence" value="ECO:0007669"/>
    <property type="project" value="InterPro"/>
</dbReference>